<dbReference type="EMBL" id="JF914927">
    <property type="protein sequence ID" value="AEP82936.1"/>
    <property type="molecule type" value="Genomic_DNA"/>
</dbReference>
<dbReference type="PANTHER" id="PTHR10334">
    <property type="entry name" value="CYSTEINE-RICH SECRETORY PROTEIN-RELATED"/>
    <property type="match status" value="1"/>
</dbReference>
<feature type="domain" description="SCP" evidence="3">
    <location>
        <begin position="283"/>
        <end position="444"/>
    </location>
</feature>
<dbReference type="GO" id="GO:0005576">
    <property type="term" value="C:extracellular region"/>
    <property type="evidence" value="ECO:0007669"/>
    <property type="project" value="InterPro"/>
</dbReference>
<dbReference type="InterPro" id="IPR001283">
    <property type="entry name" value="CRISP-related"/>
</dbReference>
<dbReference type="Gene3D" id="3.40.33.10">
    <property type="entry name" value="CAP"/>
    <property type="match status" value="2"/>
</dbReference>
<proteinExistence type="predicted"/>
<dbReference type="InterPro" id="IPR014044">
    <property type="entry name" value="CAP_dom"/>
</dbReference>
<keyword evidence="2" id="KW-0732">Signal</keyword>
<dbReference type="InterPro" id="IPR018244">
    <property type="entry name" value="Allrgn_V5/Tpx1_CS"/>
</dbReference>
<protein>
    <submittedName>
        <fullName evidence="4">Venom allergen/ancylostoma secreted protein-like 20</fullName>
    </submittedName>
</protein>
<dbReference type="PROSITE" id="PS01010">
    <property type="entry name" value="CRISP_2"/>
    <property type="match status" value="1"/>
</dbReference>
<feature type="compositionally biased region" description="Low complexity" evidence="1">
    <location>
        <begin position="254"/>
        <end position="277"/>
    </location>
</feature>
<reference evidence="4" key="1">
    <citation type="submission" date="2011-05" db="EMBL/GenBank/DDBJ databases">
        <title>Heligmosomoides polygyrus as a model for gastrointestinal nematode infections : Proteomic analysis reveals dominance of venom allergen homologues among adult excretory-secretory (HES) products.</title>
        <authorList>
            <person name="Hewitson J.P."/>
            <person name="Harcus Y."/>
            <person name="Maizels R.M."/>
        </authorList>
    </citation>
    <scope>NUCLEOTIDE SEQUENCE</scope>
</reference>
<evidence type="ECO:0000259" key="3">
    <source>
        <dbReference type="SMART" id="SM00198"/>
    </source>
</evidence>
<dbReference type="InterPro" id="IPR035940">
    <property type="entry name" value="CAP_sf"/>
</dbReference>
<dbReference type="PRINTS" id="PR00837">
    <property type="entry name" value="V5TPXLIKE"/>
</dbReference>
<name>G4XWY8_HELBE</name>
<sequence length="473" mass="50129">MSAKLILLLVFALFREENAQISVSTDATKDFLEPLNDFRKGVAQINGQNGQVPGSEALFGLEADAALSASAVFNTLMCKNMNTFPYGGASINYYTALAPNPALQTTQLVGNSINEWRLPAVLYGLGSDAVYKDQRLQSFANMAYYKSVRVGCAVNNCAASGQMPTLQVAACVFDSAPVLNSPLYTPSTEKNPACNDTLCALLLPGSGCGNSTVPPDGLCSAETTFPTDAPSTIPTTLPATVPSSIASTASSVAASTSQSSASSTTTTTTTTPAPTTTGPIAQETRDRVVAVHNNRRYLLANGRVVNGLTKTNCGTARNIFAMWYDLGLEIDAQNYANQCPTNENGSPVSSRPTQGENVKIIYSNSIPFYYAVDSAVQSWWDQIAINGINAKMLFTDFLQTKPLAPIKFTQMAWAASYRVGCGAQRCGGTTVVVCRYSPRGNIVGEHIYNVGTVCGDCINSCTSEGLCTPPTRS</sequence>
<accession>G4XWY8</accession>
<feature type="chain" id="PRO_5003471062" evidence="2">
    <location>
        <begin position="20"/>
        <end position="473"/>
    </location>
</feature>
<dbReference type="SUPFAM" id="SSF55797">
    <property type="entry name" value="PR-1-like"/>
    <property type="match status" value="2"/>
</dbReference>
<feature type="region of interest" description="Disordered" evidence="1">
    <location>
        <begin position="254"/>
        <end position="286"/>
    </location>
</feature>
<dbReference type="Pfam" id="PF00188">
    <property type="entry name" value="CAP"/>
    <property type="match status" value="1"/>
</dbReference>
<dbReference type="SMART" id="SM00198">
    <property type="entry name" value="SCP"/>
    <property type="match status" value="1"/>
</dbReference>
<evidence type="ECO:0000256" key="1">
    <source>
        <dbReference type="SAM" id="MobiDB-lite"/>
    </source>
</evidence>
<evidence type="ECO:0000313" key="4">
    <source>
        <dbReference type="EMBL" id="AEP82936.1"/>
    </source>
</evidence>
<feature type="signal peptide" evidence="2">
    <location>
        <begin position="1"/>
        <end position="19"/>
    </location>
</feature>
<dbReference type="CDD" id="cd05380">
    <property type="entry name" value="CAP_euk"/>
    <property type="match status" value="1"/>
</dbReference>
<evidence type="ECO:0000256" key="2">
    <source>
        <dbReference type="SAM" id="SignalP"/>
    </source>
</evidence>
<organism evidence="4">
    <name type="scientific">Heligmosomoides polygyrus bakeri</name>
    <name type="common">Parasitic nematode worm</name>
    <name type="synonym">Heligmosomoides bakeri</name>
    <dbReference type="NCBI Taxonomy" id="375939"/>
    <lineage>
        <taxon>Eukaryota</taxon>
        <taxon>Metazoa</taxon>
        <taxon>Ecdysozoa</taxon>
        <taxon>Nematoda</taxon>
        <taxon>Chromadorea</taxon>
        <taxon>Rhabditida</taxon>
        <taxon>Rhabditina</taxon>
        <taxon>Rhabditomorpha</taxon>
        <taxon>Strongyloidea</taxon>
        <taxon>Heligmosomidae</taxon>
        <taxon>Heligmosomoides</taxon>
    </lineage>
</organism>
<dbReference type="AlphaFoldDB" id="G4XWY8"/>